<dbReference type="SUPFAM" id="SSF143120">
    <property type="entry name" value="YefM-like"/>
    <property type="match status" value="1"/>
</dbReference>
<dbReference type="KEGG" id="nah:F5544_32230"/>
<reference evidence="4 5" key="1">
    <citation type="journal article" date="2019" name="ACS Chem. Biol.">
        <title>Identification and Mobilization of a Cryptic Antibiotic Biosynthesis Gene Locus from a Human-Pathogenic Nocardia Isolate.</title>
        <authorList>
            <person name="Herisse M."/>
            <person name="Ishida K."/>
            <person name="Porter J.L."/>
            <person name="Howden B."/>
            <person name="Hertweck C."/>
            <person name="Stinear T.P."/>
            <person name="Pidot S.J."/>
        </authorList>
    </citation>
    <scope>NUCLEOTIDE SEQUENCE [LARGE SCALE GENOMIC DNA]</scope>
    <source>
        <strain evidence="4 5">AUSMDU00012717</strain>
    </source>
</reference>
<feature type="compositionally biased region" description="Basic and acidic residues" evidence="3">
    <location>
        <begin position="1"/>
        <end position="10"/>
    </location>
</feature>
<feature type="compositionally biased region" description="Basic and acidic residues" evidence="3">
    <location>
        <begin position="35"/>
        <end position="60"/>
    </location>
</feature>
<accession>A0A6G9YLW1</accession>
<gene>
    <name evidence="4" type="ORF">F5544_32230</name>
</gene>
<evidence type="ECO:0000313" key="4">
    <source>
        <dbReference type="EMBL" id="QIS14285.1"/>
    </source>
</evidence>
<evidence type="ECO:0000313" key="5">
    <source>
        <dbReference type="Proteomes" id="UP000503540"/>
    </source>
</evidence>
<dbReference type="InterPro" id="IPR036165">
    <property type="entry name" value="YefM-like_sf"/>
</dbReference>
<keyword evidence="5" id="KW-1185">Reference proteome</keyword>
<comment type="similarity">
    <text evidence="1 2">Belongs to the phD/YefM antitoxin family.</text>
</comment>
<organism evidence="4 5">
    <name type="scientific">Nocardia arthritidis</name>
    <dbReference type="NCBI Taxonomy" id="228602"/>
    <lineage>
        <taxon>Bacteria</taxon>
        <taxon>Bacillati</taxon>
        <taxon>Actinomycetota</taxon>
        <taxon>Actinomycetes</taxon>
        <taxon>Mycobacteriales</taxon>
        <taxon>Nocardiaceae</taxon>
        <taxon>Nocardia</taxon>
    </lineage>
</organism>
<dbReference type="Gene3D" id="3.40.1620.10">
    <property type="entry name" value="YefM-like domain"/>
    <property type="match status" value="1"/>
</dbReference>
<dbReference type="EMBL" id="CP046172">
    <property type="protein sequence ID" value="QIS14285.1"/>
    <property type="molecule type" value="Genomic_DNA"/>
</dbReference>
<evidence type="ECO:0000256" key="3">
    <source>
        <dbReference type="SAM" id="MobiDB-lite"/>
    </source>
</evidence>
<dbReference type="AlphaFoldDB" id="A0A6G9YLW1"/>
<dbReference type="Pfam" id="PF02604">
    <property type="entry name" value="PhdYeFM_antitox"/>
    <property type="match status" value="1"/>
</dbReference>
<evidence type="ECO:0000256" key="1">
    <source>
        <dbReference type="ARBA" id="ARBA00009981"/>
    </source>
</evidence>
<name>A0A6G9YLW1_9NOCA</name>
<dbReference type="InterPro" id="IPR006442">
    <property type="entry name" value="Antitoxin_Phd/YefM"/>
</dbReference>
<dbReference type="Proteomes" id="UP000503540">
    <property type="component" value="Chromosome"/>
</dbReference>
<comment type="function">
    <text evidence="2">Antitoxin component of a type II toxin-antitoxin (TA) system.</text>
</comment>
<evidence type="ECO:0000256" key="2">
    <source>
        <dbReference type="RuleBase" id="RU362080"/>
    </source>
</evidence>
<feature type="region of interest" description="Disordered" evidence="3">
    <location>
        <begin position="1"/>
        <end position="60"/>
    </location>
</feature>
<sequence length="194" mass="21848">MGCRTRRADPPRLGGRAGGSARADRHGPRYPSADARSERAAPCRPDERADRRAVRRDGADAGADGREYALALRRRSCYLELTRVVKVVEWAVTMARKRNDSEQRVEIDIAWPLAEAKARFSELIDRVEREGPQVISKHGREVAVVVPVDEWRQKSAREGSFAEFLASSPLRGVDIEITRIELDPREVDFSDVEL</sequence>
<proteinExistence type="inferred from homology"/>
<dbReference type="NCBIfam" id="TIGR01552">
    <property type="entry name" value="phd_fam"/>
    <property type="match status" value="1"/>
</dbReference>
<protein>
    <recommendedName>
        <fullName evidence="2">Antitoxin</fullName>
    </recommendedName>
</protein>